<evidence type="ECO:0000313" key="2">
    <source>
        <dbReference type="Proteomes" id="UP000478052"/>
    </source>
</evidence>
<accession>A0A6G0VUR9</accession>
<sequence>MIIISTIHKHKLSKQLFRRPFDSNLKQKYNNYINILNTLIRNRKKIYYQDLLSKLHNNPKKMLNNNSIVNGNINIANEFNTFFANVGKNIEDNIIKNGYESEESSVRTG</sequence>
<name>A0A6G0VUR9_APHCR</name>
<keyword evidence="2" id="KW-1185">Reference proteome</keyword>
<keyword evidence="1" id="KW-0695">RNA-directed DNA polymerase</keyword>
<organism evidence="1 2">
    <name type="scientific">Aphis craccivora</name>
    <name type="common">Cowpea aphid</name>
    <dbReference type="NCBI Taxonomy" id="307492"/>
    <lineage>
        <taxon>Eukaryota</taxon>
        <taxon>Metazoa</taxon>
        <taxon>Ecdysozoa</taxon>
        <taxon>Arthropoda</taxon>
        <taxon>Hexapoda</taxon>
        <taxon>Insecta</taxon>
        <taxon>Pterygota</taxon>
        <taxon>Neoptera</taxon>
        <taxon>Paraneoptera</taxon>
        <taxon>Hemiptera</taxon>
        <taxon>Sternorrhyncha</taxon>
        <taxon>Aphidomorpha</taxon>
        <taxon>Aphidoidea</taxon>
        <taxon>Aphididae</taxon>
        <taxon>Aphidini</taxon>
        <taxon>Aphis</taxon>
        <taxon>Aphis</taxon>
    </lineage>
</organism>
<gene>
    <name evidence="1" type="ORF">FWK35_00031276</name>
</gene>
<keyword evidence="1" id="KW-0808">Transferase</keyword>
<protein>
    <submittedName>
        <fullName evidence="1">Reverse transcriptase domain-containing protein</fullName>
    </submittedName>
</protein>
<proteinExistence type="predicted"/>
<dbReference type="AlphaFoldDB" id="A0A6G0VUR9"/>
<dbReference type="EMBL" id="VUJU01011641">
    <property type="protein sequence ID" value="KAF0710482.1"/>
    <property type="molecule type" value="Genomic_DNA"/>
</dbReference>
<comment type="caution">
    <text evidence="1">The sequence shown here is derived from an EMBL/GenBank/DDBJ whole genome shotgun (WGS) entry which is preliminary data.</text>
</comment>
<reference evidence="1 2" key="1">
    <citation type="submission" date="2019-08" db="EMBL/GenBank/DDBJ databases">
        <title>Whole genome of Aphis craccivora.</title>
        <authorList>
            <person name="Voronova N.V."/>
            <person name="Shulinski R.S."/>
            <person name="Bandarenka Y.V."/>
            <person name="Zhorov D.G."/>
            <person name="Warner D."/>
        </authorList>
    </citation>
    <scope>NUCLEOTIDE SEQUENCE [LARGE SCALE GENOMIC DNA]</scope>
    <source>
        <strain evidence="1">180601</strain>
        <tissue evidence="1">Whole Body</tissue>
    </source>
</reference>
<keyword evidence="1" id="KW-0548">Nucleotidyltransferase</keyword>
<evidence type="ECO:0000313" key="1">
    <source>
        <dbReference type="EMBL" id="KAF0710482.1"/>
    </source>
</evidence>
<dbReference type="GO" id="GO:0003964">
    <property type="term" value="F:RNA-directed DNA polymerase activity"/>
    <property type="evidence" value="ECO:0007669"/>
    <property type="project" value="UniProtKB-KW"/>
</dbReference>
<dbReference type="Proteomes" id="UP000478052">
    <property type="component" value="Unassembled WGS sequence"/>
</dbReference>